<gene>
    <name evidence="2" type="ORF">MENT_LOCUS58949</name>
</gene>
<evidence type="ECO:0000256" key="1">
    <source>
        <dbReference type="SAM" id="MobiDB-lite"/>
    </source>
</evidence>
<reference evidence="2 3" key="1">
    <citation type="submission" date="2020-08" db="EMBL/GenBank/DDBJ databases">
        <authorList>
            <person name="Koutsovoulos G."/>
            <person name="Danchin GJ E."/>
        </authorList>
    </citation>
    <scope>NUCLEOTIDE SEQUENCE [LARGE SCALE GENOMIC DNA]</scope>
</reference>
<feature type="region of interest" description="Disordered" evidence="1">
    <location>
        <begin position="1"/>
        <end position="25"/>
    </location>
</feature>
<evidence type="ECO:0000313" key="3">
    <source>
        <dbReference type="Proteomes" id="UP000580250"/>
    </source>
</evidence>
<organism evidence="2 3">
    <name type="scientific">Meloidogyne enterolobii</name>
    <name type="common">Root-knot nematode worm</name>
    <name type="synonym">Meloidogyne mayaguensis</name>
    <dbReference type="NCBI Taxonomy" id="390850"/>
    <lineage>
        <taxon>Eukaryota</taxon>
        <taxon>Metazoa</taxon>
        <taxon>Ecdysozoa</taxon>
        <taxon>Nematoda</taxon>
        <taxon>Chromadorea</taxon>
        <taxon>Rhabditida</taxon>
        <taxon>Tylenchina</taxon>
        <taxon>Tylenchomorpha</taxon>
        <taxon>Tylenchoidea</taxon>
        <taxon>Meloidogynidae</taxon>
        <taxon>Meloidogyninae</taxon>
        <taxon>Meloidogyne</taxon>
    </lineage>
</organism>
<protein>
    <submittedName>
        <fullName evidence="2">Uncharacterized protein</fullName>
    </submittedName>
</protein>
<comment type="caution">
    <text evidence="2">The sequence shown here is derived from an EMBL/GenBank/DDBJ whole genome shotgun (WGS) entry which is preliminary data.</text>
</comment>
<sequence length="175" mass="18784">MEDHAPVSDSNEYEEPTSTSKGCTSTSKDFCNNSSTFGALKNCSAIVSVVDGHLHTRFVPYEQINSRKYDDMSTIFNNSNNNFDTTNNRHQQRQSSLFDFATIGMRTTSTINRPSANNSPGSPLLIGAGGSSSSGGGASYACGSLVPLRGPPPILAPPQPPNCPPPKRLIYFSYV</sequence>
<dbReference type="Proteomes" id="UP000580250">
    <property type="component" value="Unassembled WGS sequence"/>
</dbReference>
<accession>A0A6V7Y0K0</accession>
<dbReference type="AlphaFoldDB" id="A0A6V7Y0K0"/>
<evidence type="ECO:0000313" key="2">
    <source>
        <dbReference type="EMBL" id="CAD2205150.1"/>
    </source>
</evidence>
<name>A0A6V7Y0K0_MELEN</name>
<proteinExistence type="predicted"/>
<dbReference type="EMBL" id="CAJEWN010002755">
    <property type="protein sequence ID" value="CAD2205150.1"/>
    <property type="molecule type" value="Genomic_DNA"/>
</dbReference>